<dbReference type="SMART" id="SM00257">
    <property type="entry name" value="LysM"/>
    <property type="match status" value="3"/>
</dbReference>
<evidence type="ECO:0000259" key="3">
    <source>
        <dbReference type="PROSITE" id="PS51782"/>
    </source>
</evidence>
<dbReference type="InterPro" id="IPR036779">
    <property type="entry name" value="LysM_dom_sf"/>
</dbReference>
<reference evidence="5" key="1">
    <citation type="journal article" date="2019" name="Int. J. Syst. Evol. Microbiol.">
        <title>The Global Catalogue of Microorganisms (GCM) 10K type strain sequencing project: providing services to taxonomists for standard genome sequencing and annotation.</title>
        <authorList>
            <consortium name="The Broad Institute Genomics Platform"/>
            <consortium name="The Broad Institute Genome Sequencing Center for Infectious Disease"/>
            <person name="Wu L."/>
            <person name="Ma J."/>
        </authorList>
    </citation>
    <scope>NUCLEOTIDE SEQUENCE [LARGE SCALE GENOMIC DNA]</scope>
    <source>
        <strain evidence="5">JCM 17555</strain>
    </source>
</reference>
<dbReference type="InterPro" id="IPR023346">
    <property type="entry name" value="Lysozyme-like_dom_sf"/>
</dbReference>
<dbReference type="InterPro" id="IPR018392">
    <property type="entry name" value="LysM"/>
</dbReference>
<dbReference type="InterPro" id="IPR008258">
    <property type="entry name" value="Transglycosylase_SLT_dom_1"/>
</dbReference>
<evidence type="ECO:0000256" key="2">
    <source>
        <dbReference type="SAM" id="SignalP"/>
    </source>
</evidence>
<dbReference type="PANTHER" id="PTHR33734:SF22">
    <property type="entry name" value="MEMBRANE-BOUND LYTIC MUREIN TRANSGLYCOSYLASE D"/>
    <property type="match status" value="1"/>
</dbReference>
<sequence>MRSLAVLLCTLAMLTSPVSNAENAEATGLNATASVTHAGAVRLNDPGEPGGAVKLPTAKPAIWNRIRQGLSLYQHENHPRIDDEIRFLKRNPSYLDITLRRAQPYLYYIVTEAEKRNIPLEFALLPIVESAYDPFAYSHGRAAGLWQFIPMTGQRFKLRQSWWYDGRRDVYASTQAAFQYLNALNRFFGGDWLHALAGYNAGEGNVRKAVNANKARKRPYGYWHLKLPRETELYVPRLMAIARVVANPAAYGVTLPYIADEPFFEVVEIKSQIDLAQAAKLANLSIDDIYRMNPGFNQWATDPDGPHRLLIPKTHATAFRTELALLPSSQRLKWHRYLVKSGDTLGHIAQRFKTTRAVVRDVNQIEGDNLKIGQALLIPTASKRDEHYTLNVNNRVQQAIANVNPRAGSSKIVHKVEAGDTLWDLANTYDVSVGQLAKWNSMAPGDPLRSGASLTLWVPAEITKRPGSIALNGVNPQNTVRKFGYTVRDGDSISKIAGHYNVSMDDLLRWNSIRPGSILRPGQRLTVFVDVTQLSR</sequence>
<dbReference type="SUPFAM" id="SSF53955">
    <property type="entry name" value="Lysozyme-like"/>
    <property type="match status" value="1"/>
</dbReference>
<dbReference type="CDD" id="cd16894">
    <property type="entry name" value="MltD-like"/>
    <property type="match status" value="1"/>
</dbReference>
<feature type="domain" description="LysM" evidence="3">
    <location>
        <begin position="335"/>
        <end position="378"/>
    </location>
</feature>
<feature type="signal peptide" evidence="2">
    <location>
        <begin position="1"/>
        <end position="21"/>
    </location>
</feature>
<keyword evidence="2" id="KW-0732">Signal</keyword>
<gene>
    <name evidence="4" type="ORF">GCM10022278_05550</name>
</gene>
<name>A0ABP7NKM8_9GAMM</name>
<protein>
    <submittedName>
        <fullName evidence="4">LysM peptidoglycan-binding domain-containing protein</fullName>
    </submittedName>
</protein>
<proteinExistence type="inferred from homology"/>
<dbReference type="EMBL" id="BAABBO010000001">
    <property type="protein sequence ID" value="GAA3949269.1"/>
    <property type="molecule type" value="Genomic_DNA"/>
</dbReference>
<dbReference type="Proteomes" id="UP001501337">
    <property type="component" value="Unassembled WGS sequence"/>
</dbReference>
<evidence type="ECO:0000313" key="4">
    <source>
        <dbReference type="EMBL" id="GAA3949269.1"/>
    </source>
</evidence>
<comment type="similarity">
    <text evidence="1">Belongs to the transglycosylase Slt family.</text>
</comment>
<dbReference type="Pfam" id="PF01476">
    <property type="entry name" value="LysM"/>
    <property type="match status" value="3"/>
</dbReference>
<dbReference type="PANTHER" id="PTHR33734">
    <property type="entry name" value="LYSM DOMAIN-CONTAINING GPI-ANCHORED PROTEIN 2"/>
    <property type="match status" value="1"/>
</dbReference>
<dbReference type="CDD" id="cd00118">
    <property type="entry name" value="LysM"/>
    <property type="match status" value="3"/>
</dbReference>
<organism evidence="4 5">
    <name type="scientific">Allohahella marinimesophila</name>
    <dbReference type="NCBI Taxonomy" id="1054972"/>
    <lineage>
        <taxon>Bacteria</taxon>
        <taxon>Pseudomonadati</taxon>
        <taxon>Pseudomonadota</taxon>
        <taxon>Gammaproteobacteria</taxon>
        <taxon>Oceanospirillales</taxon>
        <taxon>Hahellaceae</taxon>
        <taxon>Allohahella</taxon>
    </lineage>
</organism>
<evidence type="ECO:0000256" key="1">
    <source>
        <dbReference type="ARBA" id="ARBA00007734"/>
    </source>
</evidence>
<dbReference type="PROSITE" id="PS51782">
    <property type="entry name" value="LYSM"/>
    <property type="match status" value="3"/>
</dbReference>
<feature type="domain" description="LysM" evidence="3">
    <location>
        <begin position="483"/>
        <end position="527"/>
    </location>
</feature>
<feature type="domain" description="LysM" evidence="3">
    <location>
        <begin position="412"/>
        <end position="456"/>
    </location>
</feature>
<dbReference type="InterPro" id="IPR000189">
    <property type="entry name" value="Transglyc_AS"/>
</dbReference>
<keyword evidence="5" id="KW-1185">Reference proteome</keyword>
<dbReference type="PROSITE" id="PS00922">
    <property type="entry name" value="TRANSGLYCOSYLASE"/>
    <property type="match status" value="1"/>
</dbReference>
<dbReference type="Gene3D" id="3.10.350.10">
    <property type="entry name" value="LysM domain"/>
    <property type="match status" value="3"/>
</dbReference>
<evidence type="ECO:0000313" key="5">
    <source>
        <dbReference type="Proteomes" id="UP001501337"/>
    </source>
</evidence>
<accession>A0ABP7NKM8</accession>
<comment type="caution">
    <text evidence="4">The sequence shown here is derived from an EMBL/GenBank/DDBJ whole genome shotgun (WGS) entry which is preliminary data.</text>
</comment>
<dbReference type="SUPFAM" id="SSF54106">
    <property type="entry name" value="LysM domain"/>
    <property type="match status" value="3"/>
</dbReference>
<dbReference type="Pfam" id="PF01464">
    <property type="entry name" value="SLT"/>
    <property type="match status" value="1"/>
</dbReference>
<dbReference type="RefSeq" id="WP_344803042.1">
    <property type="nucleotide sequence ID" value="NZ_BAABBO010000001.1"/>
</dbReference>
<feature type="chain" id="PRO_5046180285" evidence="2">
    <location>
        <begin position="22"/>
        <end position="536"/>
    </location>
</feature>
<dbReference type="Gene3D" id="1.10.530.10">
    <property type="match status" value="1"/>
</dbReference>